<keyword evidence="3 6" id="KW-0812">Transmembrane</keyword>
<evidence type="ECO:0000256" key="4">
    <source>
        <dbReference type="ARBA" id="ARBA00022989"/>
    </source>
</evidence>
<evidence type="ECO:0000313" key="8">
    <source>
        <dbReference type="Proteomes" id="UP000186132"/>
    </source>
</evidence>
<keyword evidence="4 6" id="KW-1133">Transmembrane helix</keyword>
<protein>
    <submittedName>
        <fullName evidence="7">YihY family inner membrane protein</fullName>
    </submittedName>
</protein>
<feature type="transmembrane region" description="Helical" evidence="6">
    <location>
        <begin position="176"/>
        <end position="198"/>
    </location>
</feature>
<evidence type="ECO:0000313" key="7">
    <source>
        <dbReference type="EMBL" id="SHG98395.1"/>
    </source>
</evidence>
<feature type="transmembrane region" description="Helical" evidence="6">
    <location>
        <begin position="143"/>
        <end position="164"/>
    </location>
</feature>
<dbReference type="RefSeq" id="WP_073391254.1">
    <property type="nucleotide sequence ID" value="NZ_FQVU01000004.1"/>
</dbReference>
<dbReference type="PANTHER" id="PTHR30213:SF1">
    <property type="entry name" value="INNER MEMBRANE PROTEIN YHJD"/>
    <property type="match status" value="1"/>
</dbReference>
<dbReference type="EMBL" id="FQVU01000004">
    <property type="protein sequence ID" value="SHG98395.1"/>
    <property type="molecule type" value="Genomic_DNA"/>
</dbReference>
<feature type="transmembrane region" description="Helical" evidence="6">
    <location>
        <begin position="39"/>
        <end position="62"/>
    </location>
</feature>
<evidence type="ECO:0000256" key="6">
    <source>
        <dbReference type="SAM" id="Phobius"/>
    </source>
</evidence>
<dbReference type="AlphaFoldDB" id="A0A1M5P9L9"/>
<dbReference type="OrthoDB" id="3349406at2"/>
<reference evidence="7 8" key="1">
    <citation type="submission" date="2016-11" db="EMBL/GenBank/DDBJ databases">
        <authorList>
            <person name="Jaros S."/>
            <person name="Januszkiewicz K."/>
            <person name="Wedrychowicz H."/>
        </authorList>
    </citation>
    <scope>NUCLEOTIDE SEQUENCE [LARGE SCALE GENOMIC DNA]</scope>
    <source>
        <strain evidence="7 8">DSM 45627</strain>
    </source>
</reference>
<comment type="subcellular location">
    <subcellularLocation>
        <location evidence="1">Cell membrane</location>
        <topology evidence="1">Multi-pass membrane protein</topology>
    </subcellularLocation>
</comment>
<proteinExistence type="predicted"/>
<feature type="transmembrane region" description="Helical" evidence="6">
    <location>
        <begin position="242"/>
        <end position="264"/>
    </location>
</feature>
<organism evidence="7 8">
    <name type="scientific">Jatrophihabitans endophyticus</name>
    <dbReference type="NCBI Taxonomy" id="1206085"/>
    <lineage>
        <taxon>Bacteria</taxon>
        <taxon>Bacillati</taxon>
        <taxon>Actinomycetota</taxon>
        <taxon>Actinomycetes</taxon>
        <taxon>Jatrophihabitantales</taxon>
        <taxon>Jatrophihabitantaceae</taxon>
        <taxon>Jatrophihabitans</taxon>
    </lineage>
</organism>
<feature type="transmembrane region" description="Helical" evidence="6">
    <location>
        <begin position="210"/>
        <end position="230"/>
    </location>
</feature>
<dbReference type="InterPro" id="IPR017039">
    <property type="entry name" value="Virul_fac_BrkB"/>
</dbReference>
<sequence length="322" mass="34766">MSAIERLDRFQRAHPRAGLPIAVVYKFADDQGTYLAALITYYGFVSLVPLLLLSSTILNFVLAGDRHLQRELFDSVLGQFPIVGTQLSDPNGVSGSGLGLAIGILGTVYGGLGAAQAIQNAMNTIWRVPRNRRPNPITGRLRSLLLMVVLGLSILGTTALAAFGTKFDAFGIWTKVAIGIGTFAINLTVFTVGFRLATSRAITLRQTVPGALGAALVWQALQYVGTMYVGSVVRTATEVDSVFALVLGLLAWIYLESVVVVLAVEYNTVRSLKLYPRALLTPFTDDVDLTAADEISYTQQAKAQQAKGFEEITVRFDPPPTR</sequence>
<evidence type="ECO:0000256" key="1">
    <source>
        <dbReference type="ARBA" id="ARBA00004651"/>
    </source>
</evidence>
<evidence type="ECO:0000256" key="5">
    <source>
        <dbReference type="ARBA" id="ARBA00023136"/>
    </source>
</evidence>
<dbReference type="PANTHER" id="PTHR30213">
    <property type="entry name" value="INNER MEMBRANE PROTEIN YHJD"/>
    <property type="match status" value="1"/>
</dbReference>
<dbReference type="STRING" id="1206085.SAMN05443575_3015"/>
<accession>A0A1M5P9L9</accession>
<keyword evidence="5 6" id="KW-0472">Membrane</keyword>
<name>A0A1M5P9L9_9ACTN</name>
<dbReference type="Pfam" id="PF03631">
    <property type="entry name" value="Virul_fac_BrkB"/>
    <property type="match status" value="1"/>
</dbReference>
<dbReference type="GO" id="GO:0005886">
    <property type="term" value="C:plasma membrane"/>
    <property type="evidence" value="ECO:0007669"/>
    <property type="project" value="UniProtKB-SubCell"/>
</dbReference>
<evidence type="ECO:0000256" key="3">
    <source>
        <dbReference type="ARBA" id="ARBA00022692"/>
    </source>
</evidence>
<keyword evidence="2" id="KW-1003">Cell membrane</keyword>
<dbReference type="Proteomes" id="UP000186132">
    <property type="component" value="Unassembled WGS sequence"/>
</dbReference>
<gene>
    <name evidence="7" type="ORF">SAMN05443575_3015</name>
</gene>
<evidence type="ECO:0000256" key="2">
    <source>
        <dbReference type="ARBA" id="ARBA00022475"/>
    </source>
</evidence>
<keyword evidence="8" id="KW-1185">Reference proteome</keyword>